<accession>A0A087UHH0</accession>
<proteinExistence type="predicted"/>
<protein>
    <submittedName>
        <fullName evidence="1">Uncharacterized protein</fullName>
    </submittedName>
</protein>
<keyword evidence="2" id="KW-1185">Reference proteome</keyword>
<dbReference type="AlphaFoldDB" id="A0A087UHH0"/>
<dbReference type="EMBL" id="KK119807">
    <property type="protein sequence ID" value="KFM76809.1"/>
    <property type="molecule type" value="Genomic_DNA"/>
</dbReference>
<feature type="non-terminal residue" evidence="1">
    <location>
        <position position="39"/>
    </location>
</feature>
<gene>
    <name evidence="1" type="ORF">X975_03423</name>
</gene>
<dbReference type="Proteomes" id="UP000054359">
    <property type="component" value="Unassembled WGS sequence"/>
</dbReference>
<evidence type="ECO:0000313" key="1">
    <source>
        <dbReference type="EMBL" id="KFM76809.1"/>
    </source>
</evidence>
<sequence length="39" mass="4093">MEIGDERKGTAVTEAVALCPEPCQAEETGSNIAKNKSIT</sequence>
<evidence type="ECO:0000313" key="2">
    <source>
        <dbReference type="Proteomes" id="UP000054359"/>
    </source>
</evidence>
<organism evidence="1 2">
    <name type="scientific">Stegodyphus mimosarum</name>
    <name type="common">African social velvet spider</name>
    <dbReference type="NCBI Taxonomy" id="407821"/>
    <lineage>
        <taxon>Eukaryota</taxon>
        <taxon>Metazoa</taxon>
        <taxon>Ecdysozoa</taxon>
        <taxon>Arthropoda</taxon>
        <taxon>Chelicerata</taxon>
        <taxon>Arachnida</taxon>
        <taxon>Araneae</taxon>
        <taxon>Araneomorphae</taxon>
        <taxon>Entelegynae</taxon>
        <taxon>Eresoidea</taxon>
        <taxon>Eresidae</taxon>
        <taxon>Stegodyphus</taxon>
    </lineage>
</organism>
<name>A0A087UHH0_STEMI</name>
<reference evidence="1 2" key="1">
    <citation type="submission" date="2013-11" db="EMBL/GenBank/DDBJ databases">
        <title>Genome sequencing of Stegodyphus mimosarum.</title>
        <authorList>
            <person name="Bechsgaard J."/>
        </authorList>
    </citation>
    <scope>NUCLEOTIDE SEQUENCE [LARGE SCALE GENOMIC DNA]</scope>
</reference>